<feature type="signal peptide" evidence="3">
    <location>
        <begin position="1"/>
        <end position="22"/>
    </location>
</feature>
<feature type="domain" description="EGF-like" evidence="4">
    <location>
        <begin position="418"/>
        <end position="450"/>
    </location>
</feature>
<dbReference type="PANTHER" id="PTHR46388">
    <property type="entry name" value="NHL REPEAT-CONTAINING PROTEIN 2"/>
    <property type="match status" value="1"/>
</dbReference>
<dbReference type="PROSITE" id="PS01186">
    <property type="entry name" value="EGF_2"/>
    <property type="match status" value="1"/>
</dbReference>
<dbReference type="PANTHER" id="PTHR46388:SF2">
    <property type="entry name" value="NHL REPEAT-CONTAINING PROTEIN 2"/>
    <property type="match status" value="1"/>
</dbReference>
<evidence type="ECO:0000259" key="4">
    <source>
        <dbReference type="PROSITE" id="PS50026"/>
    </source>
</evidence>
<comment type="caution">
    <text evidence="5">The sequence shown here is derived from an EMBL/GenBank/DDBJ whole genome shotgun (WGS) entry which is preliminary data.</text>
</comment>
<feature type="disulfide bond" evidence="1">
    <location>
        <begin position="440"/>
        <end position="449"/>
    </location>
</feature>
<feature type="transmembrane region" description="Helical" evidence="2">
    <location>
        <begin position="907"/>
        <end position="925"/>
    </location>
</feature>
<keyword evidence="6" id="KW-1185">Reference proteome</keyword>
<sequence length="926" mass="100834">MKELLLFLLATSWLVQISFVSGQEVYYTVETIAGTGADGFNGDGNLAISTSFWDPRGVSVSQSGDIYVVDLGNQRIRKIAPNGIVTTIAGNGVQGFYGDGIPATFAQIANARTSYYVEETQELYFSDCLNHRVRKINASGIISTIAGTGAQGYTGDNIPAISATFTTPWGLHTFASGEAYVADAGNQRIRRIRTDGIIETIAGTGVQGYGGDGGLARDALFSDPLHAFYHVGELFIADSVNNRIRKIDRNGYISTIAGNGIKGHTGDNGPATSAQISHPTYVVVSPFTGEVFFGVTGAIRKITTGGIIKTVAGNGQPGFSGDGGLATDALMGSPWAFTFTPQGSLLFTGSNRIRRLNPTCSPGFALKSDKSGCEPICFGLSGTNACSSRGACTSRDVCLCCSGYSGSQCEHAVCWGYLQNDTTSVCSGRGACVGPDSCMCQDGFRGVQCEETCWDSNSIGAPNPQISSHVVEDGIQFSYNFSLDPNVEFIHLALLGDSSFDTHSCSVQGGQRMNLTVIDMVEPCRRAYSSPIFTLDQLIENSLVKKEMLGDVIKLTIPLSLYYLDEMGLNNGGFCRAYQFTTSQIVFIKLTTTVFSSFDEFSTLLPYSVNLYPQEFSTNSSTGVLNVKMVLKTTNATLHSFSFHNTTNTNYIYQVRESTFWYRNAPSWFYQIQMHSNTKVSDFRALTFFRAVLKREGVLDEATMFIPLKIDYMLVIGPSEKNFTLKTTMYLASGDWSPKTTFKSGERVFAQVQTTSSTLGPNNRLVVNEAYLCCFKEFRATISYDPENHEYGCSQFNAATMDVWKPIITNRAANSEVETILYPFPGVNALYGFSFRLIPSMFPYKYSNTSSSCFVQSNTGLNVVLNPSRNVRAVTDTGVSSSLFVVQVEPRIITASSDVASTLRTPLIGITCFITMFFLLILTIFQ</sequence>
<dbReference type="PROSITE" id="PS00022">
    <property type="entry name" value="EGF_1"/>
    <property type="match status" value="2"/>
</dbReference>
<protein>
    <recommendedName>
        <fullName evidence="4">EGF-like domain-containing protein</fullName>
    </recommendedName>
</protein>
<keyword evidence="2" id="KW-0812">Transmembrane</keyword>
<evidence type="ECO:0000256" key="1">
    <source>
        <dbReference type="PROSITE-ProRule" id="PRU00076"/>
    </source>
</evidence>
<dbReference type="Proteomes" id="UP000816034">
    <property type="component" value="Unassembled WGS sequence"/>
</dbReference>
<evidence type="ECO:0000313" key="5">
    <source>
        <dbReference type="EMBL" id="KAG2370872.1"/>
    </source>
</evidence>
<dbReference type="AlphaFoldDB" id="A0AA88KDQ3"/>
<dbReference type="PROSITE" id="PS50026">
    <property type="entry name" value="EGF_3"/>
    <property type="match status" value="1"/>
</dbReference>
<dbReference type="InterPro" id="IPR011042">
    <property type="entry name" value="6-blade_b-propeller_TolB-like"/>
</dbReference>
<dbReference type="Pfam" id="PF25021">
    <property type="entry name" value="TEN_NHL"/>
    <property type="match status" value="1"/>
</dbReference>
<dbReference type="GeneID" id="68106236"/>
<comment type="caution">
    <text evidence="1">Lacks conserved residue(s) required for the propagation of feature annotation.</text>
</comment>
<gene>
    <name evidence="5" type="ORF">C9374_013783</name>
</gene>
<dbReference type="InterPro" id="IPR000742">
    <property type="entry name" value="EGF"/>
</dbReference>
<dbReference type="InterPro" id="IPR056822">
    <property type="entry name" value="TEN_NHL"/>
</dbReference>
<evidence type="ECO:0000256" key="3">
    <source>
        <dbReference type="SAM" id="SignalP"/>
    </source>
</evidence>
<name>A0AA88KDQ3_NAELO</name>
<dbReference type="EMBL" id="PYSW02000076">
    <property type="protein sequence ID" value="KAG2370872.1"/>
    <property type="molecule type" value="Genomic_DNA"/>
</dbReference>
<evidence type="ECO:0000256" key="2">
    <source>
        <dbReference type="SAM" id="Phobius"/>
    </source>
</evidence>
<keyword evidence="2" id="KW-1133">Transmembrane helix</keyword>
<keyword evidence="2" id="KW-0472">Membrane</keyword>
<evidence type="ECO:0000313" key="6">
    <source>
        <dbReference type="Proteomes" id="UP000816034"/>
    </source>
</evidence>
<keyword evidence="1" id="KW-1015">Disulfide bond</keyword>
<dbReference type="Gene3D" id="2.120.10.30">
    <property type="entry name" value="TolB, C-terminal domain"/>
    <property type="match status" value="4"/>
</dbReference>
<dbReference type="SUPFAM" id="SSF101898">
    <property type="entry name" value="NHL repeat"/>
    <property type="match status" value="1"/>
</dbReference>
<keyword evidence="3" id="KW-0732">Signal</keyword>
<feature type="chain" id="PRO_5041734694" description="EGF-like domain-containing protein" evidence="3">
    <location>
        <begin position="23"/>
        <end position="926"/>
    </location>
</feature>
<dbReference type="Gene3D" id="2.10.25.10">
    <property type="entry name" value="Laminin"/>
    <property type="match status" value="1"/>
</dbReference>
<keyword evidence="1" id="KW-0245">EGF-like domain</keyword>
<accession>A0AA88KDQ3</accession>
<dbReference type="RefSeq" id="XP_044541736.1">
    <property type="nucleotide sequence ID" value="XM_044689697.1"/>
</dbReference>
<organism evidence="5 6">
    <name type="scientific">Naegleria lovaniensis</name>
    <name type="common">Amoeba</name>
    <dbReference type="NCBI Taxonomy" id="51637"/>
    <lineage>
        <taxon>Eukaryota</taxon>
        <taxon>Discoba</taxon>
        <taxon>Heterolobosea</taxon>
        <taxon>Tetramitia</taxon>
        <taxon>Eutetramitia</taxon>
        <taxon>Vahlkampfiidae</taxon>
        <taxon>Naegleria</taxon>
    </lineage>
</organism>
<proteinExistence type="predicted"/>
<reference evidence="5 6" key="1">
    <citation type="journal article" date="2018" name="BMC Genomics">
        <title>The genome of Naegleria lovaniensis, the basis for a comparative approach to unravel pathogenicity factors of the human pathogenic amoeba N. fowleri.</title>
        <authorList>
            <person name="Liechti N."/>
            <person name="Schurch N."/>
            <person name="Bruggmann R."/>
            <person name="Wittwer M."/>
        </authorList>
    </citation>
    <scope>NUCLEOTIDE SEQUENCE [LARGE SCALE GENOMIC DNA]</scope>
    <source>
        <strain evidence="5 6">ATCC 30569</strain>
    </source>
</reference>